<feature type="domain" description="Aminotransferase class V" evidence="9">
    <location>
        <begin position="33"/>
        <end position="400"/>
    </location>
</feature>
<dbReference type="RefSeq" id="WP_067559435.1">
    <property type="nucleotide sequence ID" value="NZ_LPXN01000151.1"/>
</dbReference>
<dbReference type="PANTHER" id="PTHR43586">
    <property type="entry name" value="CYSTEINE DESULFURASE"/>
    <property type="match status" value="1"/>
</dbReference>
<name>A0A154VNB9_9PROT</name>
<comment type="catalytic activity">
    <reaction evidence="6 8">
        <text>(sulfur carrier)-H + L-cysteine = (sulfur carrier)-SH + L-alanine</text>
        <dbReference type="Rhea" id="RHEA:43892"/>
        <dbReference type="Rhea" id="RHEA-COMP:14737"/>
        <dbReference type="Rhea" id="RHEA-COMP:14739"/>
        <dbReference type="ChEBI" id="CHEBI:29917"/>
        <dbReference type="ChEBI" id="CHEBI:35235"/>
        <dbReference type="ChEBI" id="CHEBI:57972"/>
        <dbReference type="ChEBI" id="CHEBI:64428"/>
        <dbReference type="EC" id="2.8.1.7"/>
    </reaction>
</comment>
<evidence type="ECO:0000256" key="6">
    <source>
        <dbReference type="ARBA" id="ARBA00050776"/>
    </source>
</evidence>
<reference evidence="10 11" key="1">
    <citation type="submission" date="2015-12" db="EMBL/GenBank/DDBJ databases">
        <title>Genome sequence of Oceanibaculum pacificum MCCC 1A02656.</title>
        <authorList>
            <person name="Lu L."/>
            <person name="Lai Q."/>
            <person name="Shao Z."/>
            <person name="Qian P."/>
        </authorList>
    </citation>
    <scope>NUCLEOTIDE SEQUENCE [LARGE SCALE GENOMIC DNA]</scope>
    <source>
        <strain evidence="10 11">MCCC 1A02656</strain>
    </source>
</reference>
<dbReference type="GO" id="GO:0031071">
    <property type="term" value="F:cysteine desulfurase activity"/>
    <property type="evidence" value="ECO:0007669"/>
    <property type="project" value="UniProtKB-UniRule"/>
</dbReference>
<dbReference type="Gene3D" id="3.40.640.10">
    <property type="entry name" value="Type I PLP-dependent aspartate aminotransferase-like (Major domain)"/>
    <property type="match status" value="1"/>
</dbReference>
<evidence type="ECO:0000256" key="1">
    <source>
        <dbReference type="ARBA" id="ARBA00001933"/>
    </source>
</evidence>
<gene>
    <name evidence="10" type="ORF">AUP43_13420</name>
</gene>
<dbReference type="GO" id="GO:0030170">
    <property type="term" value="F:pyridoxal phosphate binding"/>
    <property type="evidence" value="ECO:0007669"/>
    <property type="project" value="UniProtKB-UniRule"/>
</dbReference>
<dbReference type="PANTHER" id="PTHR43586:SF8">
    <property type="entry name" value="CYSTEINE DESULFURASE 1, CHLOROPLASTIC"/>
    <property type="match status" value="1"/>
</dbReference>
<keyword evidence="5 8" id="KW-0663">Pyridoxal phosphate</keyword>
<dbReference type="InterPro" id="IPR015422">
    <property type="entry name" value="PyrdxlP-dep_Trfase_small"/>
</dbReference>
<dbReference type="AlphaFoldDB" id="A0A154VNB9"/>
<dbReference type="InterPro" id="IPR015421">
    <property type="entry name" value="PyrdxlP-dep_Trfase_major"/>
</dbReference>
<dbReference type="InterPro" id="IPR015424">
    <property type="entry name" value="PyrdxlP-dep_Trfase"/>
</dbReference>
<dbReference type="NCBIfam" id="TIGR01979">
    <property type="entry name" value="sufS"/>
    <property type="match status" value="1"/>
</dbReference>
<evidence type="ECO:0000256" key="2">
    <source>
        <dbReference type="ARBA" id="ARBA00010447"/>
    </source>
</evidence>
<dbReference type="STRING" id="580166.AUP43_13420"/>
<dbReference type="PROSITE" id="PS00595">
    <property type="entry name" value="AA_TRANSFER_CLASS_5"/>
    <property type="match status" value="1"/>
</dbReference>
<evidence type="ECO:0000313" key="11">
    <source>
        <dbReference type="Proteomes" id="UP000076400"/>
    </source>
</evidence>
<dbReference type="InterPro" id="IPR000192">
    <property type="entry name" value="Aminotrans_V_dom"/>
</dbReference>
<evidence type="ECO:0000259" key="9">
    <source>
        <dbReference type="Pfam" id="PF00266"/>
    </source>
</evidence>
<dbReference type="InterPro" id="IPR010970">
    <property type="entry name" value="Cys_dSase_SufS"/>
</dbReference>
<organism evidence="10 11">
    <name type="scientific">Oceanibaculum pacificum</name>
    <dbReference type="NCBI Taxonomy" id="580166"/>
    <lineage>
        <taxon>Bacteria</taxon>
        <taxon>Pseudomonadati</taxon>
        <taxon>Pseudomonadota</taxon>
        <taxon>Alphaproteobacteria</taxon>
        <taxon>Rhodospirillales</taxon>
        <taxon>Oceanibaculaceae</taxon>
        <taxon>Oceanibaculum</taxon>
    </lineage>
</organism>
<evidence type="ECO:0000313" key="10">
    <source>
        <dbReference type="EMBL" id="KZD02832.1"/>
    </source>
</evidence>
<keyword evidence="4 8" id="KW-0808">Transferase</keyword>
<comment type="cofactor">
    <cofactor evidence="1 7">
        <name>pyridoxal 5'-phosphate</name>
        <dbReference type="ChEBI" id="CHEBI:597326"/>
    </cofactor>
</comment>
<dbReference type="Gene3D" id="3.90.1150.10">
    <property type="entry name" value="Aspartate Aminotransferase, domain 1"/>
    <property type="match status" value="1"/>
</dbReference>
<protein>
    <recommendedName>
        <fullName evidence="3 8">Cysteine desulfurase</fullName>
        <ecNumber evidence="3 8">2.8.1.7</ecNumber>
    </recommendedName>
</protein>
<comment type="caution">
    <text evidence="10">The sequence shown here is derived from an EMBL/GenBank/DDBJ whole genome shotgun (WGS) entry which is preliminary data.</text>
</comment>
<dbReference type="EC" id="2.8.1.7" evidence="3 8"/>
<proteinExistence type="inferred from homology"/>
<dbReference type="Proteomes" id="UP000076400">
    <property type="component" value="Unassembled WGS sequence"/>
</dbReference>
<keyword evidence="11" id="KW-1185">Reference proteome</keyword>
<evidence type="ECO:0000256" key="3">
    <source>
        <dbReference type="ARBA" id="ARBA00012239"/>
    </source>
</evidence>
<comment type="function">
    <text evidence="8">Catalyzes the removal of elemental sulfur and selenium atoms from L-cysteine, L-cystine, L-selenocysteine, and L-selenocystine to produce L-alanine.</text>
</comment>
<dbReference type="CDD" id="cd06453">
    <property type="entry name" value="SufS_like"/>
    <property type="match status" value="1"/>
</dbReference>
<dbReference type="InterPro" id="IPR020578">
    <property type="entry name" value="Aminotrans_V_PyrdxlP_BS"/>
</dbReference>
<dbReference type="SUPFAM" id="SSF53383">
    <property type="entry name" value="PLP-dependent transferases"/>
    <property type="match status" value="1"/>
</dbReference>
<dbReference type="GO" id="GO:0006534">
    <property type="term" value="P:cysteine metabolic process"/>
    <property type="evidence" value="ECO:0007669"/>
    <property type="project" value="UniProtKB-UniRule"/>
</dbReference>
<dbReference type="OrthoDB" id="9804366at2"/>
<evidence type="ECO:0000256" key="7">
    <source>
        <dbReference type="RuleBase" id="RU004504"/>
    </source>
</evidence>
<evidence type="ECO:0000256" key="4">
    <source>
        <dbReference type="ARBA" id="ARBA00022679"/>
    </source>
</evidence>
<dbReference type="EMBL" id="LPXN01000151">
    <property type="protein sequence ID" value="KZD02832.1"/>
    <property type="molecule type" value="Genomic_DNA"/>
</dbReference>
<evidence type="ECO:0000256" key="8">
    <source>
        <dbReference type="RuleBase" id="RU004506"/>
    </source>
</evidence>
<dbReference type="Pfam" id="PF00266">
    <property type="entry name" value="Aminotran_5"/>
    <property type="match status" value="1"/>
</dbReference>
<comment type="similarity">
    <text evidence="2 8">Belongs to the class-V pyridoxal-phosphate-dependent aminotransferase family. Csd subfamily.</text>
</comment>
<accession>A0A154VNB9</accession>
<evidence type="ECO:0000256" key="5">
    <source>
        <dbReference type="ARBA" id="ARBA00022898"/>
    </source>
</evidence>
<sequence>MSVMSQTAPYDVEAVRSDFPIFRTEIRGKPLAFLDSGASAQKPQAVLDAMDALYTGAYANVHRGAYMLSEKATAAYEGSREIVRGFINARSVKEIVYTRNATEGINLVASSYGRKFLKAGDAVLISEMEHHANIVPWQLLREQIGIELRIVPVADDGSWLMEEYRKRLDGVKLVALTHTSNVLGTVTPAKEITALAHAAGAKVLLDGSQAVVHRTVDMQDIDCDFYVFTGHKLYGPTGIGVLYGKEALLDAMPPYQGGGDMIRIVTFEKSTWADLPHKFEAGTPAIAEAVGLGAAIRYVEGVGIERIAQHETQLLNYATQRLSAVKGLNIHGTAVGKAGVISFTLDSAHPHDISTIVDRAGVAIRAGHHCAQPLMARLGVPATARASLAMYSTKAEIDQLAAALDVVVEMFS</sequence>